<dbReference type="InterPro" id="IPR019396">
    <property type="entry name" value="TM_Fragile-X-F-assoc"/>
</dbReference>
<reference evidence="2" key="1">
    <citation type="journal article" date="2014" name="PLoS ONE">
        <title>Transcriptome-Based Identification of ABC Transporters in the Western Tarnished Plant Bug Lygus hesperus.</title>
        <authorList>
            <person name="Hull J.J."/>
            <person name="Chaney K."/>
            <person name="Geib S.M."/>
            <person name="Fabrick J.A."/>
            <person name="Brent C.S."/>
            <person name="Walsh D."/>
            <person name="Lavine L.C."/>
        </authorList>
    </citation>
    <scope>NUCLEOTIDE SEQUENCE</scope>
</reference>
<organism evidence="2">
    <name type="scientific">Lygus hesperus</name>
    <name type="common">Western plant bug</name>
    <dbReference type="NCBI Taxonomy" id="30085"/>
    <lineage>
        <taxon>Eukaryota</taxon>
        <taxon>Metazoa</taxon>
        <taxon>Ecdysozoa</taxon>
        <taxon>Arthropoda</taxon>
        <taxon>Hexapoda</taxon>
        <taxon>Insecta</taxon>
        <taxon>Pterygota</taxon>
        <taxon>Neoptera</taxon>
        <taxon>Paraneoptera</taxon>
        <taxon>Hemiptera</taxon>
        <taxon>Heteroptera</taxon>
        <taxon>Panheteroptera</taxon>
        <taxon>Cimicomorpha</taxon>
        <taxon>Miridae</taxon>
        <taxon>Mirini</taxon>
        <taxon>Lygus</taxon>
    </lineage>
</organism>
<dbReference type="EMBL" id="GBHO01041640">
    <property type="protein sequence ID" value="JAG01964.1"/>
    <property type="molecule type" value="Transcribed_RNA"/>
</dbReference>
<reference evidence="2" key="2">
    <citation type="submission" date="2014-07" db="EMBL/GenBank/DDBJ databases">
        <authorList>
            <person name="Hull J."/>
        </authorList>
    </citation>
    <scope>NUCLEOTIDE SEQUENCE</scope>
</reference>
<dbReference type="PANTHER" id="PTHR13568:SF4">
    <property type="entry name" value="TRANSMEMBRANE PROTEIN 60"/>
    <property type="match status" value="1"/>
</dbReference>
<keyword evidence="1 2" id="KW-0812">Transmembrane</keyword>
<name>A0A0A9W2B2_LYGHE</name>
<evidence type="ECO:0000256" key="1">
    <source>
        <dbReference type="SAM" id="Phobius"/>
    </source>
</evidence>
<sequence length="132" mass="15887">MALLHRALFTWFVVLVFLILLVLKLDNRIQWNWSIVFIPVWFYDSIVFLYVFFYILAYSRCGELSQTVRRKLYYLIALILKFAFLILLCLKLENVLMELSVVHVLLPLWILAPFAIYDVTMRLIFNSKNRYL</sequence>
<protein>
    <submittedName>
        <fullName evidence="2">Transmembrane protein 60</fullName>
    </submittedName>
</protein>
<dbReference type="AlphaFoldDB" id="A0A0A9W2B2"/>
<feature type="transmembrane region" description="Helical" evidence="1">
    <location>
        <begin position="102"/>
        <end position="125"/>
    </location>
</feature>
<keyword evidence="1" id="KW-1133">Transmembrane helix</keyword>
<gene>
    <name evidence="2" type="primary">Tmem60</name>
    <name evidence="2" type="ORF">CM83_23265</name>
</gene>
<dbReference type="PANTHER" id="PTHR13568">
    <property type="entry name" value="FAM11A, B PROTEIN"/>
    <property type="match status" value="1"/>
</dbReference>
<feature type="transmembrane region" description="Helical" evidence="1">
    <location>
        <begin position="35"/>
        <end position="57"/>
    </location>
</feature>
<feature type="transmembrane region" description="Helical" evidence="1">
    <location>
        <begin position="6"/>
        <end position="23"/>
    </location>
</feature>
<keyword evidence="1" id="KW-0472">Membrane</keyword>
<proteinExistence type="predicted"/>
<accession>A0A0A9W2B2</accession>
<evidence type="ECO:0000313" key="2">
    <source>
        <dbReference type="EMBL" id="JAG01964.1"/>
    </source>
</evidence>
<dbReference type="Pfam" id="PF10269">
    <property type="entry name" value="Tmemb_185A"/>
    <property type="match status" value="1"/>
</dbReference>
<feature type="transmembrane region" description="Helical" evidence="1">
    <location>
        <begin position="72"/>
        <end position="90"/>
    </location>
</feature>